<dbReference type="OrthoDB" id="346004at2"/>
<dbReference type="PANTHER" id="PTHR33452:SF1">
    <property type="entry name" value="INNER MEMBRANE PROTEIN YPHA-RELATED"/>
    <property type="match status" value="1"/>
</dbReference>
<comment type="similarity">
    <text evidence="2">Belongs to the DoxX family.</text>
</comment>
<keyword evidence="3" id="KW-1003">Cell membrane</keyword>
<evidence type="ECO:0000256" key="7">
    <source>
        <dbReference type="SAM" id="Phobius"/>
    </source>
</evidence>
<organism evidence="8 9">
    <name type="scientific">Nocardia nova SH22a</name>
    <dbReference type="NCBI Taxonomy" id="1415166"/>
    <lineage>
        <taxon>Bacteria</taxon>
        <taxon>Bacillati</taxon>
        <taxon>Actinomycetota</taxon>
        <taxon>Actinomycetes</taxon>
        <taxon>Mycobacteriales</taxon>
        <taxon>Nocardiaceae</taxon>
        <taxon>Nocardia</taxon>
    </lineage>
</organism>
<dbReference type="GO" id="GO:0005886">
    <property type="term" value="C:plasma membrane"/>
    <property type="evidence" value="ECO:0007669"/>
    <property type="project" value="UniProtKB-SubCell"/>
</dbReference>
<evidence type="ECO:0000313" key="8">
    <source>
        <dbReference type="EMBL" id="AHH18147.1"/>
    </source>
</evidence>
<dbReference type="RefSeq" id="WP_025349589.1">
    <property type="nucleotide sequence ID" value="NZ_CP006850.1"/>
</dbReference>
<sequence>MSAYDSGLLLLRIAFGLTLAAHGYQKFFGGGRIPGTAAWFDSIGMKPGVLHARLAAGTEIAAGVGLALGLLTSFCAAAFVALMIVAGWTVHRDRGFFIVGNGWEYNFILAAGAAGLATVGPGRISLDHLLFGGGFLDGWAGLAISIGVGVIGAVAQLGLFYRPPVRATVTND</sequence>
<feature type="transmembrane region" description="Helical" evidence="7">
    <location>
        <begin position="60"/>
        <end position="90"/>
    </location>
</feature>
<evidence type="ECO:0000313" key="9">
    <source>
        <dbReference type="Proteomes" id="UP000019150"/>
    </source>
</evidence>
<dbReference type="eggNOG" id="COG2259">
    <property type="taxonomic scope" value="Bacteria"/>
</dbReference>
<accession>W5TG09</accession>
<dbReference type="EMBL" id="CP006850">
    <property type="protein sequence ID" value="AHH18147.1"/>
    <property type="molecule type" value="Genomic_DNA"/>
</dbReference>
<feature type="transmembrane region" description="Helical" evidence="7">
    <location>
        <begin position="139"/>
        <end position="161"/>
    </location>
</feature>
<dbReference type="KEGG" id="nno:NONO_c33600"/>
<evidence type="ECO:0000256" key="2">
    <source>
        <dbReference type="ARBA" id="ARBA00006679"/>
    </source>
</evidence>
<protein>
    <submittedName>
        <fullName evidence="8">Putative DoxX family protein</fullName>
    </submittedName>
</protein>
<dbReference type="InterPro" id="IPR032808">
    <property type="entry name" value="DoxX"/>
</dbReference>
<dbReference type="HOGENOM" id="CLU_058421_3_0_11"/>
<feature type="transmembrane region" description="Helical" evidence="7">
    <location>
        <begin position="102"/>
        <end position="119"/>
    </location>
</feature>
<dbReference type="AlphaFoldDB" id="W5TG09"/>
<dbReference type="Proteomes" id="UP000019150">
    <property type="component" value="Chromosome"/>
</dbReference>
<reference evidence="8 9" key="1">
    <citation type="journal article" date="2014" name="Appl. Environ. Microbiol.">
        <title>Insights into the Microbial Degradation of Rubber and Gutta-Percha by Analysis of the Complete Genome of Nocardia nova SH22a.</title>
        <authorList>
            <person name="Luo Q."/>
            <person name="Hiessl S."/>
            <person name="Poehlein A."/>
            <person name="Daniel R."/>
            <person name="Steinbuchel A."/>
        </authorList>
    </citation>
    <scope>NUCLEOTIDE SEQUENCE [LARGE SCALE GENOMIC DNA]</scope>
    <source>
        <strain evidence="8">SH22a</strain>
    </source>
</reference>
<evidence type="ECO:0000256" key="6">
    <source>
        <dbReference type="ARBA" id="ARBA00023136"/>
    </source>
</evidence>
<proteinExistence type="inferred from homology"/>
<keyword evidence="6 7" id="KW-0472">Membrane</keyword>
<dbReference type="Pfam" id="PF07681">
    <property type="entry name" value="DoxX"/>
    <property type="match status" value="1"/>
</dbReference>
<dbReference type="InterPro" id="IPR051907">
    <property type="entry name" value="DoxX-like_oxidoreductase"/>
</dbReference>
<name>W5TG09_9NOCA</name>
<dbReference type="PATRIC" id="fig|1415166.3.peg.3448"/>
<keyword evidence="4 7" id="KW-0812">Transmembrane</keyword>
<evidence type="ECO:0000256" key="4">
    <source>
        <dbReference type="ARBA" id="ARBA00022692"/>
    </source>
</evidence>
<evidence type="ECO:0000256" key="1">
    <source>
        <dbReference type="ARBA" id="ARBA00004651"/>
    </source>
</evidence>
<comment type="subcellular location">
    <subcellularLocation>
        <location evidence="1">Cell membrane</location>
        <topology evidence="1">Multi-pass membrane protein</topology>
    </subcellularLocation>
</comment>
<evidence type="ECO:0000256" key="5">
    <source>
        <dbReference type="ARBA" id="ARBA00022989"/>
    </source>
</evidence>
<keyword evidence="9" id="KW-1185">Reference proteome</keyword>
<dbReference type="STRING" id="1415166.NONO_c33600"/>
<evidence type="ECO:0000256" key="3">
    <source>
        <dbReference type="ARBA" id="ARBA00022475"/>
    </source>
</evidence>
<keyword evidence="5 7" id="KW-1133">Transmembrane helix</keyword>
<dbReference type="PANTHER" id="PTHR33452">
    <property type="entry name" value="OXIDOREDUCTASE CATD-RELATED"/>
    <property type="match status" value="1"/>
</dbReference>
<gene>
    <name evidence="8" type="ORF">NONO_c33600</name>
</gene>